<dbReference type="Gene3D" id="3.40.50.300">
    <property type="entry name" value="P-loop containing nucleotide triphosphate hydrolases"/>
    <property type="match status" value="1"/>
</dbReference>
<dbReference type="PANTHER" id="PTHR40396">
    <property type="entry name" value="ATPASE-LIKE PROTEIN"/>
    <property type="match status" value="1"/>
</dbReference>
<dbReference type="Proteomes" id="UP000665020">
    <property type="component" value="Chromosome"/>
</dbReference>
<keyword evidence="3" id="KW-1185">Reference proteome</keyword>
<evidence type="ECO:0000313" key="3">
    <source>
        <dbReference type="Proteomes" id="UP000665020"/>
    </source>
</evidence>
<dbReference type="RefSeq" id="WP_230867358.1">
    <property type="nucleotide sequence ID" value="NZ_CP046640.1"/>
</dbReference>
<proteinExistence type="predicted"/>
<dbReference type="InterPro" id="IPR003959">
    <property type="entry name" value="ATPase_AAA_core"/>
</dbReference>
<name>A0A8A7KBX4_9FIRM</name>
<organism evidence="2 3">
    <name type="scientific">Iocasia fonsfrigidae</name>
    <dbReference type="NCBI Taxonomy" id="2682810"/>
    <lineage>
        <taxon>Bacteria</taxon>
        <taxon>Bacillati</taxon>
        <taxon>Bacillota</taxon>
        <taxon>Clostridia</taxon>
        <taxon>Halanaerobiales</taxon>
        <taxon>Halanaerobiaceae</taxon>
        <taxon>Iocasia</taxon>
    </lineage>
</organism>
<dbReference type="SUPFAM" id="SSF52540">
    <property type="entry name" value="P-loop containing nucleoside triphosphate hydrolases"/>
    <property type="match status" value="1"/>
</dbReference>
<accession>A0A8A7KBX4</accession>
<dbReference type="Pfam" id="PF13304">
    <property type="entry name" value="AAA_21"/>
    <property type="match status" value="1"/>
</dbReference>
<dbReference type="PANTHER" id="PTHR40396:SF1">
    <property type="entry name" value="ATPASE AAA-TYPE CORE DOMAIN-CONTAINING PROTEIN"/>
    <property type="match status" value="1"/>
</dbReference>
<dbReference type="EMBL" id="CP046640">
    <property type="protein sequence ID" value="QTL98951.1"/>
    <property type="molecule type" value="Genomic_DNA"/>
</dbReference>
<dbReference type="GO" id="GO:0016887">
    <property type="term" value="F:ATP hydrolysis activity"/>
    <property type="evidence" value="ECO:0007669"/>
    <property type="project" value="InterPro"/>
</dbReference>
<dbReference type="InterPro" id="IPR027417">
    <property type="entry name" value="P-loop_NTPase"/>
</dbReference>
<evidence type="ECO:0000313" key="2">
    <source>
        <dbReference type="EMBL" id="QTL98951.1"/>
    </source>
</evidence>
<feature type="domain" description="ATPase AAA-type core" evidence="1">
    <location>
        <begin position="45"/>
        <end position="329"/>
    </location>
</feature>
<reference evidence="2" key="1">
    <citation type="submission" date="2019-12" db="EMBL/GenBank/DDBJ databases">
        <authorList>
            <person name="zhang j."/>
            <person name="sun C.M."/>
        </authorList>
    </citation>
    <scope>NUCLEOTIDE SEQUENCE</scope>
    <source>
        <strain evidence="2">NS-1</strain>
    </source>
</reference>
<sequence length="385" mass="44918">MLSKIVLKNFKSFKNETEIDFSRTKYKFLEDINVAESGVLKGIMFVGANASGKSNIIIAIKLLLDLLFREKDINSRIFKCLFSDKEEFTLDYYFNINKKEIRYLVINNPVKNVLSEKLYIDNNLLLDRMGLTARSSIIDQKENLYDENDLDNETLFLRTLYFNTKFAGNETLKCWFEYLQNSIYINAFDRKVISYGKDDLVLNDYLNTQGTDDINNFFNKHNFNQVIEYSKEFSDGKIKLRTGDDSKTVFFRREDIDTVIPYEEESLGNQTLLNILPSFINIINKKGILLVDEFSSGFHNELEELLIKYFMRNSESSQIFFVSHSTNILTTSILRPDQIYSVNFSGPEGSWLKRFSDEQPRLAQNIEKMYLSGVFEGLPNYDETE</sequence>
<gene>
    <name evidence="2" type="ORF">GM661_13775</name>
</gene>
<evidence type="ECO:0000259" key="1">
    <source>
        <dbReference type="Pfam" id="PF13304"/>
    </source>
</evidence>
<dbReference type="KEGG" id="ifn:GM661_13775"/>
<dbReference type="GO" id="GO:0005524">
    <property type="term" value="F:ATP binding"/>
    <property type="evidence" value="ECO:0007669"/>
    <property type="project" value="InterPro"/>
</dbReference>
<protein>
    <submittedName>
        <fullName evidence="2">AAA family ATPase</fullName>
    </submittedName>
</protein>
<dbReference type="AlphaFoldDB" id="A0A8A7KBX4"/>